<gene>
    <name evidence="5" type="ORF">BDD41_4781</name>
</gene>
<keyword evidence="2" id="KW-0238">DNA-binding</keyword>
<dbReference type="Gene3D" id="1.10.260.40">
    <property type="entry name" value="lambda repressor-like DNA-binding domains"/>
    <property type="match status" value="1"/>
</dbReference>
<dbReference type="PANTHER" id="PTHR30146:SF155">
    <property type="entry name" value="ALANINE RACEMASE"/>
    <property type="match status" value="1"/>
</dbReference>
<dbReference type="Pfam" id="PF00356">
    <property type="entry name" value="LacI"/>
    <property type="match status" value="1"/>
</dbReference>
<evidence type="ECO:0000313" key="6">
    <source>
        <dbReference type="Proteomes" id="UP000256941"/>
    </source>
</evidence>
<dbReference type="InterPro" id="IPR000843">
    <property type="entry name" value="HTH_LacI"/>
</dbReference>
<dbReference type="PANTHER" id="PTHR30146">
    <property type="entry name" value="LACI-RELATED TRANSCRIPTIONAL REPRESSOR"/>
    <property type="match status" value="1"/>
</dbReference>
<feature type="domain" description="HTH lacI-type" evidence="4">
    <location>
        <begin position="2"/>
        <end position="56"/>
    </location>
</feature>
<dbReference type="CDD" id="cd01392">
    <property type="entry name" value="HTH_LacI"/>
    <property type="match status" value="1"/>
</dbReference>
<evidence type="ECO:0000256" key="1">
    <source>
        <dbReference type="ARBA" id="ARBA00023015"/>
    </source>
</evidence>
<dbReference type="AlphaFoldDB" id="A0A3D9XDR0"/>
<dbReference type="InterPro" id="IPR010982">
    <property type="entry name" value="Lambda_DNA-bd_dom_sf"/>
</dbReference>
<evidence type="ECO:0000259" key="4">
    <source>
        <dbReference type="PROSITE" id="PS50932"/>
    </source>
</evidence>
<organism evidence="5 6">
    <name type="scientific">Paracoccus versutus</name>
    <name type="common">Thiobacillus versutus</name>
    <dbReference type="NCBI Taxonomy" id="34007"/>
    <lineage>
        <taxon>Bacteria</taxon>
        <taxon>Pseudomonadati</taxon>
        <taxon>Pseudomonadota</taxon>
        <taxon>Alphaproteobacteria</taxon>
        <taxon>Rhodobacterales</taxon>
        <taxon>Paracoccaceae</taxon>
        <taxon>Paracoccus</taxon>
    </lineage>
</organism>
<evidence type="ECO:0000313" key="5">
    <source>
        <dbReference type="EMBL" id="REF67751.1"/>
    </source>
</evidence>
<dbReference type="SMART" id="SM00354">
    <property type="entry name" value="HTH_LACI"/>
    <property type="match status" value="1"/>
</dbReference>
<dbReference type="GO" id="GO:0003700">
    <property type="term" value="F:DNA-binding transcription factor activity"/>
    <property type="evidence" value="ECO:0007669"/>
    <property type="project" value="TreeGrafter"/>
</dbReference>
<dbReference type="Proteomes" id="UP000256941">
    <property type="component" value="Unassembled WGS sequence"/>
</dbReference>
<dbReference type="Pfam" id="PF13377">
    <property type="entry name" value="Peripla_BP_3"/>
    <property type="match status" value="1"/>
</dbReference>
<accession>A0A3D9XDR0</accession>
<comment type="caution">
    <text evidence="5">The sequence shown here is derived from an EMBL/GenBank/DDBJ whole genome shotgun (WGS) entry which is preliminary data.</text>
</comment>
<dbReference type="SUPFAM" id="SSF47413">
    <property type="entry name" value="lambda repressor-like DNA-binding domains"/>
    <property type="match status" value="1"/>
</dbReference>
<proteinExistence type="predicted"/>
<sequence>MATLKDVARAAGLSITQTSRALNDHSDVNETTRKRVKAVARSLNYQANISARKLVTGRSGMVALVVPQSTNLAEDGLFMEGVAGLSAQFSGRGMQFVLHVTRPQEPVIEVYKRLIGNGVLDGFVLFSPSDDDPRAAFLRDNDIPFVVHGRIGPAPDHAYFDIENEGILHQMASHLTGLGHRRIALINGRPGLSFASARLRGYRRALEQAGIAFDPALTRHGEMTEALGLVSTVEMFRQGDRPPTAIICSHVHIAKGVYKALEALGLGIPGDVSVMAHDDHLPALRASAFFPALSVTKAPLRDSWEPLADCLAGLLEGRPLKELQRVGPHELIIRNSTGPAPEPFDKDEP</sequence>
<dbReference type="RefSeq" id="WP_116223181.1">
    <property type="nucleotide sequence ID" value="NZ_CP038197.1"/>
</dbReference>
<dbReference type="InterPro" id="IPR028082">
    <property type="entry name" value="Peripla_BP_I"/>
</dbReference>
<evidence type="ECO:0000256" key="2">
    <source>
        <dbReference type="ARBA" id="ARBA00023125"/>
    </source>
</evidence>
<name>A0A3D9XDR0_PARVE</name>
<dbReference type="InterPro" id="IPR046335">
    <property type="entry name" value="LacI/GalR-like_sensor"/>
</dbReference>
<dbReference type="GO" id="GO:0000976">
    <property type="term" value="F:transcription cis-regulatory region binding"/>
    <property type="evidence" value="ECO:0007669"/>
    <property type="project" value="TreeGrafter"/>
</dbReference>
<evidence type="ECO:0000256" key="3">
    <source>
        <dbReference type="ARBA" id="ARBA00023163"/>
    </source>
</evidence>
<keyword evidence="3" id="KW-0804">Transcription</keyword>
<dbReference type="EMBL" id="QTUJ01000004">
    <property type="protein sequence ID" value="REF67751.1"/>
    <property type="molecule type" value="Genomic_DNA"/>
</dbReference>
<dbReference type="PROSITE" id="PS50932">
    <property type="entry name" value="HTH_LACI_2"/>
    <property type="match status" value="1"/>
</dbReference>
<dbReference type="Gene3D" id="3.40.50.2300">
    <property type="match status" value="2"/>
</dbReference>
<dbReference type="SUPFAM" id="SSF53822">
    <property type="entry name" value="Periplasmic binding protein-like I"/>
    <property type="match status" value="1"/>
</dbReference>
<dbReference type="CDD" id="cd20010">
    <property type="entry name" value="PBP1_AglR-like"/>
    <property type="match status" value="1"/>
</dbReference>
<reference evidence="5 6" key="1">
    <citation type="submission" date="2018-08" db="EMBL/GenBank/DDBJ databases">
        <title>Genomic Encyclopedia of Archaeal and Bacterial Type Strains, Phase II (KMG-II): from individual species to whole genera.</title>
        <authorList>
            <person name="Goeker M."/>
        </authorList>
    </citation>
    <scope>NUCLEOTIDE SEQUENCE [LARGE SCALE GENOMIC DNA]</scope>
    <source>
        <strain evidence="5 6">DSM 17099</strain>
    </source>
</reference>
<keyword evidence="1" id="KW-0805">Transcription regulation</keyword>
<protein>
    <submittedName>
        <fullName evidence="5">LacI family transcriptional regulator</fullName>
    </submittedName>
</protein>